<keyword evidence="1" id="KW-0472">Membrane</keyword>
<evidence type="ECO:0000256" key="1">
    <source>
        <dbReference type="SAM" id="Phobius"/>
    </source>
</evidence>
<dbReference type="EMBL" id="BGZK01001747">
    <property type="protein sequence ID" value="GBP85586.1"/>
    <property type="molecule type" value="Genomic_DNA"/>
</dbReference>
<reference evidence="2 3" key="1">
    <citation type="journal article" date="2019" name="Commun. Biol.">
        <title>The bagworm genome reveals a unique fibroin gene that provides high tensile strength.</title>
        <authorList>
            <person name="Kono N."/>
            <person name="Nakamura H."/>
            <person name="Ohtoshi R."/>
            <person name="Tomita M."/>
            <person name="Numata K."/>
            <person name="Arakawa K."/>
        </authorList>
    </citation>
    <scope>NUCLEOTIDE SEQUENCE [LARGE SCALE GENOMIC DNA]</scope>
</reference>
<sequence>MIHRNRCQEFNSRYLQMIEQYTCVVKKLKVYTLTSRDLVGFSFSLPAFTDAQMCAMHFCLLPSQEGKKKCSRRSPNCKHVLRTIDFASEISALSMVCAHAAECSPKLCKEEILSGTPSPFPGRARPPRPPAAGPARVGTFDCLSLIHSVLAKITALGLFVSIFYFERVTESVKLNEFSEKLF</sequence>
<keyword evidence="1" id="KW-0812">Transmembrane</keyword>
<protein>
    <submittedName>
        <fullName evidence="2">Uncharacterized protein</fullName>
    </submittedName>
</protein>
<organism evidence="2 3">
    <name type="scientific">Eumeta variegata</name>
    <name type="common">Bagworm moth</name>
    <name type="synonym">Eumeta japonica</name>
    <dbReference type="NCBI Taxonomy" id="151549"/>
    <lineage>
        <taxon>Eukaryota</taxon>
        <taxon>Metazoa</taxon>
        <taxon>Ecdysozoa</taxon>
        <taxon>Arthropoda</taxon>
        <taxon>Hexapoda</taxon>
        <taxon>Insecta</taxon>
        <taxon>Pterygota</taxon>
        <taxon>Neoptera</taxon>
        <taxon>Endopterygota</taxon>
        <taxon>Lepidoptera</taxon>
        <taxon>Glossata</taxon>
        <taxon>Ditrysia</taxon>
        <taxon>Tineoidea</taxon>
        <taxon>Psychidae</taxon>
        <taxon>Oiketicinae</taxon>
        <taxon>Eumeta</taxon>
    </lineage>
</organism>
<name>A0A4C1ZAI5_EUMVA</name>
<gene>
    <name evidence="2" type="ORF">EVAR_50560_1</name>
</gene>
<proteinExistence type="predicted"/>
<evidence type="ECO:0000313" key="2">
    <source>
        <dbReference type="EMBL" id="GBP85586.1"/>
    </source>
</evidence>
<accession>A0A4C1ZAI5</accession>
<dbReference type="Proteomes" id="UP000299102">
    <property type="component" value="Unassembled WGS sequence"/>
</dbReference>
<feature type="transmembrane region" description="Helical" evidence="1">
    <location>
        <begin position="145"/>
        <end position="165"/>
    </location>
</feature>
<dbReference type="AlphaFoldDB" id="A0A4C1ZAI5"/>
<keyword evidence="3" id="KW-1185">Reference proteome</keyword>
<keyword evidence="1" id="KW-1133">Transmembrane helix</keyword>
<comment type="caution">
    <text evidence="2">The sequence shown here is derived from an EMBL/GenBank/DDBJ whole genome shotgun (WGS) entry which is preliminary data.</text>
</comment>
<evidence type="ECO:0000313" key="3">
    <source>
        <dbReference type="Proteomes" id="UP000299102"/>
    </source>
</evidence>